<geneLocation type="plasmid" evidence="4">
    <name>psmr5</name>
</geneLocation>
<keyword evidence="3" id="KW-0614">Plasmid</keyword>
<keyword evidence="1" id="KW-0472">Membrane</keyword>
<evidence type="ECO:0000313" key="3">
    <source>
        <dbReference type="EMBL" id="ARM86293.1"/>
    </source>
</evidence>
<evidence type="ECO:0000259" key="2">
    <source>
        <dbReference type="Pfam" id="PF08805"/>
    </source>
</evidence>
<dbReference type="GeneID" id="77258169"/>
<organism evidence="3 4">
    <name type="scientific">Marinobacter salarius</name>
    <dbReference type="NCBI Taxonomy" id="1420917"/>
    <lineage>
        <taxon>Bacteria</taxon>
        <taxon>Pseudomonadati</taxon>
        <taxon>Pseudomonadota</taxon>
        <taxon>Gammaproteobacteria</taxon>
        <taxon>Pseudomonadales</taxon>
        <taxon>Marinobacteraceae</taxon>
        <taxon>Marinobacter</taxon>
    </lineage>
</organism>
<dbReference type="NCBIfam" id="TIGR02532">
    <property type="entry name" value="IV_pilin_GFxxxE"/>
    <property type="match status" value="1"/>
</dbReference>
<proteinExistence type="predicted"/>
<dbReference type="Pfam" id="PF07963">
    <property type="entry name" value="N_methyl"/>
    <property type="match status" value="1"/>
</dbReference>
<sequence>MTKNEMNIQKVSQKGFTLVETLLVIGIVALVISAVVGIATSTSASQTAQSEARLIESAASKIKNIYSSRADFAGLTTNVANDLEVFPNNLGDPAVNSFGGAVSVITPPDAPKTAAANGARQFQVDWQSVSEDVCSELAAANTSAIGVDVDGVEVYNRGILDTDIGGIAGNCDDGVTISFVFGKS</sequence>
<dbReference type="Pfam" id="PF08805">
    <property type="entry name" value="PilS"/>
    <property type="match status" value="1"/>
</dbReference>
<dbReference type="EMBL" id="CP020932">
    <property type="protein sequence ID" value="ARM86293.1"/>
    <property type="molecule type" value="Genomic_DNA"/>
</dbReference>
<reference evidence="3 4" key="1">
    <citation type="submission" date="2017-04" db="EMBL/GenBank/DDBJ databases">
        <title>Genome Sequence of Marinobacter salarius strain SMR5 Isolated from a culture of the Diatom Skeletonema marinoi.</title>
        <authorList>
            <person name="Topel M."/>
            <person name="Pinder M.I.M."/>
            <person name="Johansson O.N."/>
            <person name="Kourtchenko O."/>
            <person name="Godhe A."/>
            <person name="Clarke A.K."/>
        </authorList>
    </citation>
    <scope>NUCLEOTIDE SEQUENCE [LARGE SCALE GENOMIC DNA]</scope>
    <source>
        <strain evidence="3 4">SMR5</strain>
        <plasmid evidence="4">Plasmid psmr5</plasmid>
    </source>
</reference>
<dbReference type="Proteomes" id="UP000193100">
    <property type="component" value="Plasmid pSMR5"/>
</dbReference>
<name>A0A1W6KFW4_9GAMM</name>
<dbReference type="InterPro" id="IPR014911">
    <property type="entry name" value="PilS_N"/>
</dbReference>
<evidence type="ECO:0000313" key="4">
    <source>
        <dbReference type="Proteomes" id="UP000193100"/>
    </source>
</evidence>
<dbReference type="PROSITE" id="PS00409">
    <property type="entry name" value="PROKAR_NTER_METHYL"/>
    <property type="match status" value="1"/>
</dbReference>
<feature type="domain" description="Type 4 secretion system PilS N-terminal" evidence="2">
    <location>
        <begin position="47"/>
        <end position="180"/>
    </location>
</feature>
<dbReference type="Gene3D" id="3.30.1690.10">
    <property type="entry name" value="TcpA-like pilin"/>
    <property type="match status" value="1"/>
</dbReference>
<keyword evidence="1" id="KW-1133">Transmembrane helix</keyword>
<dbReference type="AlphaFoldDB" id="A0A1W6KFW4"/>
<dbReference type="RefSeq" id="WP_085682244.1">
    <property type="nucleotide sequence ID" value="NZ_CP020932.1"/>
</dbReference>
<dbReference type="SUPFAM" id="SSF54523">
    <property type="entry name" value="Pili subunits"/>
    <property type="match status" value="1"/>
</dbReference>
<dbReference type="InterPro" id="IPR045584">
    <property type="entry name" value="Pilin-like"/>
</dbReference>
<evidence type="ECO:0000256" key="1">
    <source>
        <dbReference type="SAM" id="Phobius"/>
    </source>
</evidence>
<feature type="transmembrane region" description="Helical" evidence="1">
    <location>
        <begin position="21"/>
        <end position="40"/>
    </location>
</feature>
<dbReference type="InterPro" id="IPR012902">
    <property type="entry name" value="N_methyl_site"/>
</dbReference>
<accession>A0A1W6KFW4</accession>
<protein>
    <submittedName>
        <fullName evidence="3">Major structural subunit of bundle-forming pilus</fullName>
    </submittedName>
</protein>
<gene>
    <name evidence="3" type="primary">bfpA</name>
    <name evidence="3" type="ORF">MARSALSMR5_04276</name>
</gene>
<keyword evidence="1" id="KW-0812">Transmembrane</keyword>